<dbReference type="AlphaFoldDB" id="A0ABD0BZD7"/>
<evidence type="ECO:0000313" key="2">
    <source>
        <dbReference type="Proteomes" id="UP001050241"/>
    </source>
</evidence>
<name>A0ABD0BZD7_ENTCL</name>
<accession>A0ABD0BZD7</accession>
<evidence type="ECO:0000313" key="1">
    <source>
        <dbReference type="EMBL" id="GJJ86477.1"/>
    </source>
</evidence>
<gene>
    <name evidence="1" type="ORF">TUM16652_51770</name>
</gene>
<proteinExistence type="predicted"/>
<sequence length="43" mass="4752">MFVIQVPDGGLKQGLKKVNTAIKAEKWAGVNRCQGTRFKKAAY</sequence>
<dbReference type="Proteomes" id="UP001050241">
    <property type="component" value="Unassembled WGS sequence"/>
</dbReference>
<protein>
    <submittedName>
        <fullName evidence="1">Uncharacterized protein</fullName>
    </submittedName>
</protein>
<organism evidence="1 2">
    <name type="scientific">Enterobacter cloacae</name>
    <dbReference type="NCBI Taxonomy" id="550"/>
    <lineage>
        <taxon>Bacteria</taxon>
        <taxon>Pseudomonadati</taxon>
        <taxon>Pseudomonadota</taxon>
        <taxon>Gammaproteobacteria</taxon>
        <taxon>Enterobacterales</taxon>
        <taxon>Enterobacteriaceae</taxon>
        <taxon>Enterobacter</taxon>
        <taxon>Enterobacter cloacae complex</taxon>
    </lineage>
</organism>
<reference evidence="1" key="1">
    <citation type="submission" date="2021-11" db="EMBL/GenBank/DDBJ databases">
        <title>WGS analysis for carbapenemase-producing Enterobacterales outbreak in a University Hospital, Japan.</title>
        <authorList>
            <person name="Tukada M."/>
            <person name="Miyazaki T."/>
            <person name="Aoki K."/>
            <person name="Yoshizawa S."/>
            <person name="Ishii Y."/>
            <person name="Tateda K."/>
        </authorList>
    </citation>
    <scope>NUCLEOTIDE SEQUENCE</scope>
    <source>
        <strain evidence="1">TUM16652</strain>
    </source>
</reference>
<comment type="caution">
    <text evidence="1">The sequence shown here is derived from an EMBL/GenBank/DDBJ whole genome shotgun (WGS) entry which is preliminary data.</text>
</comment>
<dbReference type="EMBL" id="BQFY01000140">
    <property type="protein sequence ID" value="GJJ86477.1"/>
    <property type="molecule type" value="Genomic_DNA"/>
</dbReference>